<name>A0A2U3P0E5_9MYCO</name>
<feature type="non-terminal residue" evidence="5">
    <location>
        <position position="1"/>
    </location>
</feature>
<evidence type="ECO:0000256" key="3">
    <source>
        <dbReference type="ARBA" id="ARBA00023163"/>
    </source>
</evidence>
<proteinExistence type="predicted"/>
<dbReference type="AlphaFoldDB" id="A0A2U3P0E5"/>
<dbReference type="PANTHER" id="PTHR33204">
    <property type="entry name" value="TRANSCRIPTIONAL REGULATOR, MARR FAMILY"/>
    <property type="match status" value="1"/>
</dbReference>
<keyword evidence="3" id="KW-0804">Transcription</keyword>
<dbReference type="PANTHER" id="PTHR33204:SF18">
    <property type="entry name" value="TRANSCRIPTIONAL REGULATORY PROTEIN"/>
    <property type="match status" value="1"/>
</dbReference>
<evidence type="ECO:0000256" key="1">
    <source>
        <dbReference type="ARBA" id="ARBA00023015"/>
    </source>
</evidence>
<feature type="domain" description="HTH hxlR-type" evidence="4">
    <location>
        <begin position="1"/>
        <end position="84"/>
    </location>
</feature>
<dbReference type="EMBL" id="FUFA01000005">
    <property type="protein sequence ID" value="SPM37175.1"/>
    <property type="molecule type" value="Genomic_DNA"/>
</dbReference>
<accession>A0A2U3P0E5</accession>
<dbReference type="PROSITE" id="PS51118">
    <property type="entry name" value="HTH_HXLR"/>
    <property type="match status" value="1"/>
</dbReference>
<keyword evidence="2 5" id="KW-0238">DNA-binding</keyword>
<evidence type="ECO:0000313" key="6">
    <source>
        <dbReference type="Proteomes" id="UP000240988"/>
    </source>
</evidence>
<dbReference type="InterPro" id="IPR036388">
    <property type="entry name" value="WH-like_DNA-bd_sf"/>
</dbReference>
<gene>
    <name evidence="5" type="ORF">MRAB57_5018</name>
</gene>
<organism evidence="5 6">
    <name type="scientific">Mycobacterium rhizamassiliense</name>
    <dbReference type="NCBI Taxonomy" id="1841860"/>
    <lineage>
        <taxon>Bacteria</taxon>
        <taxon>Bacillati</taxon>
        <taxon>Actinomycetota</taxon>
        <taxon>Actinomycetes</taxon>
        <taxon>Mycobacteriales</taxon>
        <taxon>Mycobacteriaceae</taxon>
        <taxon>Mycobacterium</taxon>
    </lineage>
</organism>
<dbReference type="SUPFAM" id="SSF46785">
    <property type="entry name" value="Winged helix' DNA-binding domain"/>
    <property type="match status" value="1"/>
</dbReference>
<reference evidence="5 6" key="1">
    <citation type="submission" date="2017-01" db="EMBL/GenBank/DDBJ databases">
        <authorList>
            <consortium name="Urmite Genomes"/>
        </authorList>
    </citation>
    <scope>NUCLEOTIDE SEQUENCE [LARGE SCALE GENOMIC DNA]</scope>
    <source>
        <strain evidence="5 6">AB57</strain>
    </source>
</reference>
<evidence type="ECO:0000259" key="4">
    <source>
        <dbReference type="PROSITE" id="PS51118"/>
    </source>
</evidence>
<dbReference type="InterPro" id="IPR002577">
    <property type="entry name" value="HTH_HxlR"/>
</dbReference>
<protein>
    <submittedName>
        <fullName evidence="5">DNA-binding transcriptional regulator, HxlR family</fullName>
    </submittedName>
</protein>
<sequence length="133" mass="14873">VLRDIMFADRRYFRVLLQNSEEKIASNTLAARLRSLIDGGLLSTAEDATHKQKVVYSLTDAAIELLPTMISIGNWGNKHLPASPITGPFFPYVYEQGPRVWQELADDLRHRHLGGPAPKPSAATIKSMIKAYR</sequence>
<dbReference type="InterPro" id="IPR036390">
    <property type="entry name" value="WH_DNA-bd_sf"/>
</dbReference>
<dbReference type="Proteomes" id="UP000240988">
    <property type="component" value="Unassembled WGS sequence"/>
</dbReference>
<evidence type="ECO:0000313" key="5">
    <source>
        <dbReference type="EMBL" id="SPM37175.1"/>
    </source>
</evidence>
<dbReference type="STRING" id="1841860.GCA_900157375_05021"/>
<dbReference type="Gene3D" id="1.10.10.10">
    <property type="entry name" value="Winged helix-like DNA-binding domain superfamily/Winged helix DNA-binding domain"/>
    <property type="match status" value="1"/>
</dbReference>
<keyword evidence="6" id="KW-1185">Reference proteome</keyword>
<evidence type="ECO:0000256" key="2">
    <source>
        <dbReference type="ARBA" id="ARBA00023125"/>
    </source>
</evidence>
<dbReference type="GO" id="GO:0003677">
    <property type="term" value="F:DNA binding"/>
    <property type="evidence" value="ECO:0007669"/>
    <property type="project" value="UniProtKB-KW"/>
</dbReference>
<dbReference type="Pfam" id="PF01638">
    <property type="entry name" value="HxlR"/>
    <property type="match status" value="1"/>
</dbReference>
<keyword evidence="1" id="KW-0805">Transcription regulation</keyword>